<dbReference type="Proteomes" id="UP000028640">
    <property type="component" value="Unassembled WGS sequence"/>
</dbReference>
<evidence type="ECO:0000313" key="3">
    <source>
        <dbReference type="EMBL" id="KFC83562.1"/>
    </source>
</evidence>
<dbReference type="InterPro" id="IPR054657">
    <property type="entry name" value="T6SS_periplasmic_put"/>
</dbReference>
<dbReference type="OrthoDB" id="6463038at2"/>
<organism evidence="3 4">
    <name type="scientific">Ewingella americana (strain ATCC 33852 / DSM 4580 / CCUG 14506 / JCM 5911 / LMG 7869 / NCTC 12157 / CDC 1468-78)</name>
    <dbReference type="NCBI Taxonomy" id="910964"/>
    <lineage>
        <taxon>Bacteria</taxon>
        <taxon>Pseudomonadati</taxon>
        <taxon>Pseudomonadota</taxon>
        <taxon>Gammaproteobacteria</taxon>
        <taxon>Enterobacterales</taxon>
        <taxon>Yersiniaceae</taxon>
        <taxon>Ewingella</taxon>
    </lineage>
</organism>
<gene>
    <name evidence="3" type="ORF">GEAM_1190</name>
</gene>
<feature type="domain" description="DUF7480" evidence="2">
    <location>
        <begin position="26"/>
        <end position="124"/>
    </location>
</feature>
<comment type="caution">
    <text evidence="3">The sequence shown here is derived from an EMBL/GenBank/DDBJ whole genome shotgun (WGS) entry which is preliminary data.</text>
</comment>
<reference evidence="3 4" key="1">
    <citation type="submission" date="2014-05" db="EMBL/GenBank/DDBJ databases">
        <title>ATOL: Assembling a taxonomically balanced genome-scale reconstruction of the evolutionary history of the Enterobacteriaceae.</title>
        <authorList>
            <person name="Plunkett G.III."/>
            <person name="Neeno-Eckwall E.C."/>
            <person name="Glasner J.D."/>
            <person name="Perna N.T."/>
        </authorList>
    </citation>
    <scope>NUCLEOTIDE SEQUENCE [LARGE SCALE GENOMIC DNA]</scope>
    <source>
        <strain evidence="3 4">ATCC 33852</strain>
    </source>
</reference>
<dbReference type="GeneID" id="78379532"/>
<accession>A0A085GIL7</accession>
<dbReference type="PROSITE" id="PS51257">
    <property type="entry name" value="PROKAR_LIPOPROTEIN"/>
    <property type="match status" value="1"/>
</dbReference>
<dbReference type="EMBL" id="JMPJ01000037">
    <property type="protein sequence ID" value="KFC83562.1"/>
    <property type="molecule type" value="Genomic_DNA"/>
</dbReference>
<protein>
    <recommendedName>
        <fullName evidence="2">DUF7480 domain-containing protein</fullName>
    </recommendedName>
</protein>
<evidence type="ECO:0000256" key="1">
    <source>
        <dbReference type="SAM" id="SignalP"/>
    </source>
</evidence>
<dbReference type="STRING" id="910964.GEAM_1190"/>
<proteinExistence type="predicted"/>
<keyword evidence="1" id="KW-0732">Signal</keyword>
<dbReference type="Pfam" id="PF24295">
    <property type="entry name" value="DUF7480"/>
    <property type="match status" value="1"/>
</dbReference>
<keyword evidence="4" id="KW-1185">Reference proteome</keyword>
<feature type="chain" id="PRO_5001791194" description="DUF7480 domain-containing protein" evidence="1">
    <location>
        <begin position="19"/>
        <end position="135"/>
    </location>
</feature>
<feature type="signal peptide" evidence="1">
    <location>
        <begin position="1"/>
        <end position="18"/>
    </location>
</feature>
<dbReference type="RefSeq" id="WP_034789465.1">
    <property type="nucleotide sequence ID" value="NZ_JMPJ01000037.1"/>
</dbReference>
<evidence type="ECO:0000259" key="2">
    <source>
        <dbReference type="Pfam" id="PF24295"/>
    </source>
</evidence>
<evidence type="ECO:0000313" key="4">
    <source>
        <dbReference type="Proteomes" id="UP000028640"/>
    </source>
</evidence>
<name>A0A085GIL7_EWIA3</name>
<sequence>MKNVILCLPILLITACHAGDPRPANQRSTVSTVANKICILAPVSESEAIRSISISEVGNYQNRMEKAFTTDKAPELRSDKCAPNFDFNFIPGKSYISSIQSTYINGKDRVPTGSNYSVTFSVWMEKGALKAADIN</sequence>
<dbReference type="NCBIfam" id="NF045617">
    <property type="entry name" value="mostly_LP"/>
    <property type="match status" value="1"/>
</dbReference>
<dbReference type="InterPro" id="IPR055903">
    <property type="entry name" value="DUF7480"/>
</dbReference>
<dbReference type="AlphaFoldDB" id="A0A085GIL7"/>
<dbReference type="eggNOG" id="ENOG50345TT">
    <property type="taxonomic scope" value="Bacteria"/>
</dbReference>